<dbReference type="InterPro" id="IPR043504">
    <property type="entry name" value="Peptidase_S1_PA_chymotrypsin"/>
</dbReference>
<feature type="domain" description="Peptidase S1" evidence="8">
    <location>
        <begin position="54"/>
        <end position="473"/>
    </location>
</feature>
<dbReference type="PROSITE" id="PS50240">
    <property type="entry name" value="TRYPSIN_DOM"/>
    <property type="match status" value="2"/>
</dbReference>
<evidence type="ECO:0000313" key="9">
    <source>
        <dbReference type="EMBL" id="KAJ8918113.1"/>
    </source>
</evidence>
<dbReference type="InterPro" id="IPR050127">
    <property type="entry name" value="Serine_Proteases_S1"/>
</dbReference>
<dbReference type="FunFam" id="2.40.10.10:FF:000166">
    <property type="entry name" value="Trypsin"/>
    <property type="match status" value="2"/>
</dbReference>
<evidence type="ECO:0000256" key="7">
    <source>
        <dbReference type="SAM" id="SignalP"/>
    </source>
</evidence>
<dbReference type="GO" id="GO:0004252">
    <property type="term" value="F:serine-type endopeptidase activity"/>
    <property type="evidence" value="ECO:0007669"/>
    <property type="project" value="InterPro"/>
</dbReference>
<evidence type="ECO:0000256" key="5">
    <source>
        <dbReference type="ARBA" id="ARBA00022825"/>
    </source>
</evidence>
<comment type="subcellular location">
    <subcellularLocation>
        <location evidence="1">Secreted</location>
    </subcellularLocation>
</comment>
<gene>
    <name evidence="9" type="ORF">NQ315_011570</name>
</gene>
<dbReference type="PANTHER" id="PTHR24264">
    <property type="entry name" value="TRYPSIN-RELATED"/>
    <property type="match status" value="1"/>
</dbReference>
<keyword evidence="3" id="KW-0645">Protease</keyword>
<keyword evidence="4" id="KW-0378">Hydrolase</keyword>
<accession>A0AAV8VV14</accession>
<dbReference type="GO" id="GO:0006508">
    <property type="term" value="P:proteolysis"/>
    <property type="evidence" value="ECO:0007669"/>
    <property type="project" value="UniProtKB-KW"/>
</dbReference>
<evidence type="ECO:0000256" key="4">
    <source>
        <dbReference type="ARBA" id="ARBA00022801"/>
    </source>
</evidence>
<keyword evidence="2" id="KW-0964">Secreted</keyword>
<dbReference type="AlphaFoldDB" id="A0AAV8VV14"/>
<keyword evidence="6" id="KW-1015">Disulfide bond</keyword>
<dbReference type="InterPro" id="IPR001254">
    <property type="entry name" value="Trypsin_dom"/>
</dbReference>
<evidence type="ECO:0000256" key="6">
    <source>
        <dbReference type="ARBA" id="ARBA00023157"/>
    </source>
</evidence>
<feature type="domain" description="Peptidase S1" evidence="8">
    <location>
        <begin position="507"/>
        <end position="784"/>
    </location>
</feature>
<evidence type="ECO:0000256" key="2">
    <source>
        <dbReference type="ARBA" id="ARBA00022525"/>
    </source>
</evidence>
<dbReference type="Gene3D" id="2.40.10.10">
    <property type="entry name" value="Trypsin-like serine proteases"/>
    <property type="match status" value="4"/>
</dbReference>
<organism evidence="9 10">
    <name type="scientific">Exocentrus adspersus</name>
    <dbReference type="NCBI Taxonomy" id="1586481"/>
    <lineage>
        <taxon>Eukaryota</taxon>
        <taxon>Metazoa</taxon>
        <taxon>Ecdysozoa</taxon>
        <taxon>Arthropoda</taxon>
        <taxon>Hexapoda</taxon>
        <taxon>Insecta</taxon>
        <taxon>Pterygota</taxon>
        <taxon>Neoptera</taxon>
        <taxon>Endopterygota</taxon>
        <taxon>Coleoptera</taxon>
        <taxon>Polyphaga</taxon>
        <taxon>Cucujiformia</taxon>
        <taxon>Chrysomeloidea</taxon>
        <taxon>Cerambycidae</taxon>
        <taxon>Lamiinae</taxon>
        <taxon>Acanthocinini</taxon>
        <taxon>Exocentrus</taxon>
    </lineage>
</organism>
<keyword evidence="10" id="KW-1185">Reference proteome</keyword>
<dbReference type="FunFam" id="2.40.10.10:FF:000068">
    <property type="entry name" value="transmembrane protease serine 2"/>
    <property type="match status" value="1"/>
</dbReference>
<dbReference type="InterPro" id="IPR009003">
    <property type="entry name" value="Peptidase_S1_PA"/>
</dbReference>
<sequence>MKVIACFLAFSVLSAALPSPLSPWDKIKGKSFYAEPRLASNYTANIPNDVDGRIIGGREAQPHSRPYQVALIVNGESFCSGSLISPNYVLTAARCTSSASYVELILGVHNLNIQEASQIHLTSSSIILHEDYMKPDQHDNDISLIKTPTHIVTNEYIKIVRLADAEAGTYAGFIADVSGWGATSDSSSTLSPVLRETQLAILYNPYCEGVLGSDVIKPSSMCAVNGWIMLQIPIMKVVACFLAFSVLSAALSSPLSPWYEVKEKSFYAEPRLASNYTANIHNDVDGRIIGGHEAQPHSRPYQVALIINGENLCSGSLISPNYVLTAARCTSSASYVELILGAHNILINEGSQIRLTSSSIVIHEDYMKPDQHDNDISLIKTPNHIVTNEFIKMVRLAHADSGTYSGFIADVSGWGKISESSSSMYPVLREANLVIMENSYCETVLGSDVIKPSSMCALNGWVFALEWNQRKSFLSPGNEIKGKSFYAEPRLASNYTANIHNDVDGRIIGGRESQPHSRPYQLALIINGESFCSGSLISPNYVLTAARCTFSASYVELILGVHNLNLPQESGQIHLTSRSIIIHEDYMKPDQHDNDISLIKTPTHIVTNEYIKIVRLADAEAGTYASFIADVSGWGATSDSSSSLSPVLRETKLVILANSYCEGIYGSDVIKPSSMCAVNGWVVMNNYIQIAKLSQRGVGGDAGYLGVLTRWGTTSNSSSSLSPVLLQARFVIISNSWCVETYGPGVIRSSTLCTYGSVLSMKVIICLLAVLGFSVALPSPLSSWNKIKGNNIYVKPLLNQTALKENGGVGRIFGGDEVDPHSRPYQAALIINERCLLLKMRGCSLKK</sequence>
<dbReference type="GO" id="GO:0005615">
    <property type="term" value="C:extracellular space"/>
    <property type="evidence" value="ECO:0007669"/>
    <property type="project" value="TreeGrafter"/>
</dbReference>
<reference evidence="9 10" key="1">
    <citation type="journal article" date="2023" name="Insect Mol. Biol.">
        <title>Genome sequencing provides insights into the evolution of gene families encoding plant cell wall-degrading enzymes in longhorned beetles.</title>
        <authorList>
            <person name="Shin N.R."/>
            <person name="Okamura Y."/>
            <person name="Kirsch R."/>
            <person name="Pauchet Y."/>
        </authorList>
    </citation>
    <scope>NUCLEOTIDE SEQUENCE [LARGE SCALE GENOMIC DNA]</scope>
    <source>
        <strain evidence="9">EAD_L_NR</strain>
    </source>
</reference>
<dbReference type="PANTHER" id="PTHR24264:SF65">
    <property type="entry name" value="SRCR DOMAIN-CONTAINING PROTEIN"/>
    <property type="match status" value="1"/>
</dbReference>
<dbReference type="SUPFAM" id="SSF50494">
    <property type="entry name" value="Trypsin-like serine proteases"/>
    <property type="match status" value="4"/>
</dbReference>
<keyword evidence="5" id="KW-0720">Serine protease</keyword>
<keyword evidence="7" id="KW-0732">Signal</keyword>
<protein>
    <recommendedName>
        <fullName evidence="8">Peptidase S1 domain-containing protein</fullName>
    </recommendedName>
</protein>
<dbReference type="SMART" id="SM00020">
    <property type="entry name" value="Tryp_SPc"/>
    <property type="match status" value="3"/>
</dbReference>
<dbReference type="Pfam" id="PF00089">
    <property type="entry name" value="Trypsin"/>
    <property type="match status" value="3"/>
</dbReference>
<evidence type="ECO:0000256" key="3">
    <source>
        <dbReference type="ARBA" id="ARBA00022670"/>
    </source>
</evidence>
<name>A0AAV8VV14_9CUCU</name>
<dbReference type="EMBL" id="JANEYG010000028">
    <property type="protein sequence ID" value="KAJ8918113.1"/>
    <property type="molecule type" value="Genomic_DNA"/>
</dbReference>
<evidence type="ECO:0000313" key="10">
    <source>
        <dbReference type="Proteomes" id="UP001159042"/>
    </source>
</evidence>
<evidence type="ECO:0000259" key="8">
    <source>
        <dbReference type="PROSITE" id="PS50240"/>
    </source>
</evidence>
<proteinExistence type="predicted"/>
<evidence type="ECO:0000256" key="1">
    <source>
        <dbReference type="ARBA" id="ARBA00004613"/>
    </source>
</evidence>
<dbReference type="CDD" id="cd00190">
    <property type="entry name" value="Tryp_SPc"/>
    <property type="match status" value="3"/>
</dbReference>
<dbReference type="Proteomes" id="UP001159042">
    <property type="component" value="Unassembled WGS sequence"/>
</dbReference>
<comment type="caution">
    <text evidence="9">The sequence shown here is derived from an EMBL/GenBank/DDBJ whole genome shotgun (WGS) entry which is preliminary data.</text>
</comment>
<feature type="chain" id="PRO_5043933740" description="Peptidase S1 domain-containing protein" evidence="7">
    <location>
        <begin position="17"/>
        <end position="847"/>
    </location>
</feature>
<feature type="signal peptide" evidence="7">
    <location>
        <begin position="1"/>
        <end position="16"/>
    </location>
</feature>